<dbReference type="Proteomes" id="UP000321249">
    <property type="component" value="Unassembled WGS sequence"/>
</dbReference>
<name>A0A5C6TPV5_9SPHN</name>
<evidence type="ECO:0000313" key="3">
    <source>
        <dbReference type="Proteomes" id="UP000321249"/>
    </source>
</evidence>
<dbReference type="AlphaFoldDB" id="A0A5C6TPV5"/>
<accession>A0A5C6TPV5</accession>
<organism evidence="2 3">
    <name type="scientific">Allosphingosinicella ginsenosidimutans</name>
    <dbReference type="NCBI Taxonomy" id="1176539"/>
    <lineage>
        <taxon>Bacteria</taxon>
        <taxon>Pseudomonadati</taxon>
        <taxon>Pseudomonadota</taxon>
        <taxon>Alphaproteobacteria</taxon>
        <taxon>Sphingomonadales</taxon>
        <taxon>Sphingomonadaceae</taxon>
        <taxon>Allosphingosinicella</taxon>
    </lineage>
</organism>
<feature type="transmembrane region" description="Helical" evidence="1">
    <location>
        <begin position="116"/>
        <end position="135"/>
    </location>
</feature>
<dbReference type="EMBL" id="VOQQ01000001">
    <property type="protein sequence ID" value="TXC62276.1"/>
    <property type="molecule type" value="Genomic_DNA"/>
</dbReference>
<evidence type="ECO:0000313" key="2">
    <source>
        <dbReference type="EMBL" id="TXC62276.1"/>
    </source>
</evidence>
<protein>
    <submittedName>
        <fullName evidence="2">Uncharacterized protein</fullName>
    </submittedName>
</protein>
<keyword evidence="1" id="KW-0812">Transmembrane</keyword>
<dbReference type="RefSeq" id="WP_147041664.1">
    <property type="nucleotide sequence ID" value="NZ_BAABIR010000001.1"/>
</dbReference>
<feature type="transmembrane region" description="Helical" evidence="1">
    <location>
        <begin position="63"/>
        <end position="82"/>
    </location>
</feature>
<comment type="caution">
    <text evidence="2">The sequence shown here is derived from an EMBL/GenBank/DDBJ whole genome shotgun (WGS) entry which is preliminary data.</text>
</comment>
<gene>
    <name evidence="2" type="ORF">FRZ32_00570</name>
</gene>
<keyword evidence="3" id="KW-1185">Reference proteome</keyword>
<sequence length="190" mass="20783">MTDPRSIWAADDAHLPPLSPADLRGRDARFRRRVRRRNLVEYVAGGVLIALFGAIGARAQDGLFRIACAAIVLGVVAVLFSLRRRGAAHRPDGAAPVRDHYRAELSRQRDALASVWRWYLAPLVPGLALLFAARWREVAGDAGIGAANARILPAIVVTIVVFGGIHWLNRVGARRLDGEIAKLDESDQED</sequence>
<evidence type="ECO:0000256" key="1">
    <source>
        <dbReference type="SAM" id="Phobius"/>
    </source>
</evidence>
<proteinExistence type="predicted"/>
<reference evidence="2 3" key="1">
    <citation type="journal article" date="2015" name="J. Microbiol.">
        <title>Sphingosinicella ginsenosidimutans sp. nov., with ginsenoside converting activity.</title>
        <authorList>
            <person name="Kim J.K."/>
            <person name="Kang M.S."/>
            <person name="Park S.C."/>
            <person name="Kim K.M."/>
            <person name="Choi K."/>
            <person name="Yoon M.H."/>
            <person name="Im W.T."/>
        </authorList>
    </citation>
    <scope>NUCLEOTIDE SEQUENCE [LARGE SCALE GENOMIC DNA]</scope>
    <source>
        <strain evidence="2 3">BS-11</strain>
    </source>
</reference>
<dbReference type="OrthoDB" id="8777999at2"/>
<feature type="transmembrane region" description="Helical" evidence="1">
    <location>
        <begin position="147"/>
        <end position="168"/>
    </location>
</feature>
<keyword evidence="1" id="KW-1133">Transmembrane helix</keyword>
<feature type="transmembrane region" description="Helical" evidence="1">
    <location>
        <begin position="39"/>
        <end position="57"/>
    </location>
</feature>
<keyword evidence="1" id="KW-0472">Membrane</keyword>